<keyword evidence="1" id="KW-0732">Signal</keyword>
<dbReference type="AlphaFoldDB" id="A0A1B6W0F9"/>
<feature type="chain" id="PRO_5008590628" description="Lipoprotein" evidence="1">
    <location>
        <begin position="20"/>
        <end position="254"/>
    </location>
</feature>
<evidence type="ECO:0008006" key="4">
    <source>
        <dbReference type="Google" id="ProtNLM"/>
    </source>
</evidence>
<dbReference type="EMBL" id="LXSQ01000012">
    <property type="protein sequence ID" value="OAM43724.1"/>
    <property type="molecule type" value="Genomic_DNA"/>
</dbReference>
<dbReference type="RefSeq" id="WP_064089472.1">
    <property type="nucleotide sequence ID" value="NZ_LXSQ01000012.1"/>
</dbReference>
<feature type="signal peptide" evidence="1">
    <location>
        <begin position="1"/>
        <end position="19"/>
    </location>
</feature>
<name>A0A1B6W0F9_9NEIS</name>
<evidence type="ECO:0000313" key="2">
    <source>
        <dbReference type="EMBL" id="OAM43724.1"/>
    </source>
</evidence>
<keyword evidence="3" id="KW-1185">Reference proteome</keyword>
<sequence>MLKNILTAAVLSALLGACAATGSGEAFPARADQLSARTEQAAAAVRQREAKENIIAYYDADGDVAERPMKGGYYRVLLGRTAEGRAVVQDFYQDSRTKQINPVVIGKDSELKNFSSDVIEGLVVWYTPEGRLTNFSEMHNGKRLRAGMYGENGQLAVSIVGEPDVKDTPFELRGFYENGKPMFDIIHNHTDNGIVRTYYYANGNKLMQQSVGKEDAAKNEYWKEDGSSATAEEVQTQIREAFQRMNYLISKHLR</sequence>
<comment type="caution">
    <text evidence="2">The sequence shown here is derived from an EMBL/GenBank/DDBJ whole genome shotgun (WGS) entry which is preliminary data.</text>
</comment>
<organism evidence="2 3">
    <name type="scientific">Eikenella halliae</name>
    <dbReference type="NCBI Taxonomy" id="1795832"/>
    <lineage>
        <taxon>Bacteria</taxon>
        <taxon>Pseudomonadati</taxon>
        <taxon>Pseudomonadota</taxon>
        <taxon>Betaproteobacteria</taxon>
        <taxon>Neisseriales</taxon>
        <taxon>Neisseriaceae</taxon>
        <taxon>Eikenella</taxon>
    </lineage>
</organism>
<gene>
    <name evidence="2" type="ORF">A7Q00_04740</name>
</gene>
<dbReference type="PROSITE" id="PS51257">
    <property type="entry name" value="PROKAR_LIPOPROTEIN"/>
    <property type="match status" value="1"/>
</dbReference>
<evidence type="ECO:0000313" key="3">
    <source>
        <dbReference type="Proteomes" id="UP000077726"/>
    </source>
</evidence>
<dbReference type="STRING" id="1795832.A7Q00_04740"/>
<evidence type="ECO:0000256" key="1">
    <source>
        <dbReference type="SAM" id="SignalP"/>
    </source>
</evidence>
<dbReference type="OrthoDB" id="8613001at2"/>
<protein>
    <recommendedName>
        <fullName evidence="4">Lipoprotein</fullName>
    </recommendedName>
</protein>
<dbReference type="Proteomes" id="UP000077726">
    <property type="component" value="Unassembled WGS sequence"/>
</dbReference>
<accession>A0A1B6W0F9</accession>
<proteinExistence type="predicted"/>
<dbReference type="Gene3D" id="3.90.930.1">
    <property type="match status" value="1"/>
</dbReference>
<reference evidence="3" key="1">
    <citation type="submission" date="2016-05" db="EMBL/GenBank/DDBJ databases">
        <title>Draft genome of Corynebacterium afermentans subsp. afermentans LCDC 88199T.</title>
        <authorList>
            <person name="Bernier A.-M."/>
            <person name="Bernard K."/>
        </authorList>
    </citation>
    <scope>NUCLEOTIDE SEQUENCE [LARGE SCALE GENOMIC DNA]</scope>
    <source>
        <strain evidence="3">NML130454</strain>
    </source>
</reference>